<evidence type="ECO:0008006" key="3">
    <source>
        <dbReference type="Google" id="ProtNLM"/>
    </source>
</evidence>
<reference evidence="1 2" key="1">
    <citation type="submission" date="2020-08" db="EMBL/GenBank/DDBJ databases">
        <title>Genomic Encyclopedia of Type Strains, Phase III (KMG-III): the genomes of soil and plant-associated and newly described type strains.</title>
        <authorList>
            <person name="Whitman W."/>
        </authorList>
    </citation>
    <scope>NUCLEOTIDE SEQUENCE [LARGE SCALE GENOMIC DNA]</scope>
    <source>
        <strain evidence="1 2">SFB5A</strain>
    </source>
</reference>
<dbReference type="RefSeq" id="WP_184933227.1">
    <property type="nucleotide sequence ID" value="NZ_JACHJY010000021.1"/>
</dbReference>
<organism evidence="1 2">
    <name type="scientific">Streptomyces nymphaeiformis</name>
    <dbReference type="NCBI Taxonomy" id="2663842"/>
    <lineage>
        <taxon>Bacteria</taxon>
        <taxon>Bacillati</taxon>
        <taxon>Actinomycetota</taxon>
        <taxon>Actinomycetes</taxon>
        <taxon>Kitasatosporales</taxon>
        <taxon>Streptomycetaceae</taxon>
        <taxon>Streptomyces</taxon>
    </lineage>
</organism>
<accession>A0A7W7U9E1</accession>
<name>A0A7W7U9E1_9ACTN</name>
<gene>
    <name evidence="1" type="ORF">GGE06_008388</name>
</gene>
<keyword evidence="2" id="KW-1185">Reference proteome</keyword>
<evidence type="ECO:0000313" key="2">
    <source>
        <dbReference type="Proteomes" id="UP000582643"/>
    </source>
</evidence>
<proteinExistence type="predicted"/>
<dbReference type="Proteomes" id="UP000582643">
    <property type="component" value="Unassembled WGS sequence"/>
</dbReference>
<dbReference type="Pfam" id="PF15589">
    <property type="entry name" value="Imm21"/>
    <property type="match status" value="1"/>
</dbReference>
<dbReference type="AlphaFoldDB" id="A0A7W7U9E1"/>
<comment type="caution">
    <text evidence="1">The sequence shown here is derived from an EMBL/GenBank/DDBJ whole genome shotgun (WGS) entry which is preliminary data.</text>
</comment>
<evidence type="ECO:0000313" key="1">
    <source>
        <dbReference type="EMBL" id="MBB4987415.1"/>
    </source>
</evidence>
<protein>
    <recommendedName>
        <fullName evidence="3">Immunity protein 21 of polymorphic toxin system</fullName>
    </recommendedName>
</protein>
<sequence>MITSSSTADDASHPSLVWVESMGGPLIVVPVSALASWGGCTESGLIAGDATAPDDYDRACAVDDLAGVILLDENGAQALVLADEPATSCYLPQHRAFLRWLAADSEAGLRAAADTALADPATLWEECGTWASDGPAVLMDSAEAGSGLGIDYPGGGMPAEASVPLPAGRWRVRATQTKVDEENWVGLVQLLPAES</sequence>
<dbReference type="EMBL" id="JACHJY010000021">
    <property type="protein sequence ID" value="MBB4987415.1"/>
    <property type="molecule type" value="Genomic_DNA"/>
</dbReference>
<dbReference type="InterPro" id="IPR028961">
    <property type="entry name" value="Imm21"/>
</dbReference>